<dbReference type="InterPro" id="IPR009732">
    <property type="entry name" value="DUF1304"/>
</dbReference>
<sequence length="150" mass="16145">MVKNHYLEAWSWPMTTMTLPWITVIFAIIAASIHCFFWLIESVRWRQHAAWKRFGVNDQAEAEVLAPMAFNQGYYNLALAAANLVGAILLCTGNGASVLFGAGLVAAASFTMVVAAVVLLISKPGFIVPVLIQGVAPIIALFGFIGIHAA</sequence>
<name>A9WVE2_RENSM</name>
<keyword evidence="1" id="KW-0472">Membrane</keyword>
<evidence type="ECO:0000313" key="3">
    <source>
        <dbReference type="Proteomes" id="UP000002007"/>
    </source>
</evidence>
<dbReference type="HOGENOM" id="CLU_129819_1_1_11"/>
<dbReference type="Proteomes" id="UP000002007">
    <property type="component" value="Chromosome"/>
</dbReference>
<feature type="transmembrane region" description="Helical" evidence="1">
    <location>
        <begin position="98"/>
        <end position="121"/>
    </location>
</feature>
<dbReference type="EMBL" id="CP000910">
    <property type="protein sequence ID" value="ABY25163.1"/>
    <property type="molecule type" value="Genomic_DNA"/>
</dbReference>
<feature type="transmembrane region" description="Helical" evidence="1">
    <location>
        <begin position="21"/>
        <end position="40"/>
    </location>
</feature>
<reference evidence="3" key="1">
    <citation type="journal article" date="2008" name="J. Bacteriol.">
        <title>Genome sequence of the fish pathogen Renibacterium salmoninarum suggests reductive evolution away from an environmental Arthrobacter ancestor.</title>
        <authorList>
            <person name="Wiens G.D."/>
            <person name="Rockey D.D."/>
            <person name="Wu Z."/>
            <person name="Chang J."/>
            <person name="Levy R."/>
            <person name="Crane S."/>
            <person name="Chen D.S."/>
            <person name="Capri G.R."/>
            <person name="Burnett J.R."/>
            <person name="Sudheesh P.S."/>
            <person name="Schipma M.J."/>
            <person name="Burd H."/>
            <person name="Bhattacharyya A."/>
            <person name="Rhodes L.D."/>
            <person name="Kaul R."/>
            <person name="Strom M.S."/>
        </authorList>
    </citation>
    <scope>NUCLEOTIDE SEQUENCE [LARGE SCALE GENOMIC DNA]</scope>
    <source>
        <strain evidence="3">ATCC 33209 / DSM 20767 / JCM 11484 / NBRC 15589 / NCIMB 2235</strain>
    </source>
</reference>
<dbReference type="KEGG" id="rsa:RSal33209_3454"/>
<dbReference type="STRING" id="288705.RSal33209_3454"/>
<dbReference type="AlphaFoldDB" id="A9WVE2"/>
<keyword evidence="3" id="KW-1185">Reference proteome</keyword>
<organism evidence="2 3">
    <name type="scientific">Renibacterium salmoninarum (strain ATCC 33209 / DSM 20767 / JCM 11484 / NBRC 15589 / NCIMB 2235)</name>
    <dbReference type="NCBI Taxonomy" id="288705"/>
    <lineage>
        <taxon>Bacteria</taxon>
        <taxon>Bacillati</taxon>
        <taxon>Actinomycetota</taxon>
        <taxon>Actinomycetes</taxon>
        <taxon>Micrococcales</taxon>
        <taxon>Micrococcaceae</taxon>
        <taxon>Renibacterium</taxon>
    </lineage>
</organism>
<keyword evidence="1" id="KW-1133">Transmembrane helix</keyword>
<feature type="transmembrane region" description="Helical" evidence="1">
    <location>
        <begin position="73"/>
        <end position="91"/>
    </location>
</feature>
<accession>A9WVE2</accession>
<evidence type="ECO:0000313" key="2">
    <source>
        <dbReference type="EMBL" id="ABY25163.1"/>
    </source>
</evidence>
<protein>
    <submittedName>
        <fullName evidence="2">Hypothetical membrane spanning protein</fullName>
    </submittedName>
</protein>
<evidence type="ECO:0000256" key="1">
    <source>
        <dbReference type="SAM" id="Phobius"/>
    </source>
</evidence>
<proteinExistence type="predicted"/>
<gene>
    <name evidence="2" type="ordered locus">RSal33209_3454</name>
</gene>
<dbReference type="eggNOG" id="COG3759">
    <property type="taxonomic scope" value="Bacteria"/>
</dbReference>
<keyword evidence="1" id="KW-0812">Transmembrane</keyword>
<dbReference type="Pfam" id="PF06993">
    <property type="entry name" value="DUF1304"/>
    <property type="match status" value="1"/>
</dbReference>
<feature type="transmembrane region" description="Helical" evidence="1">
    <location>
        <begin position="127"/>
        <end position="147"/>
    </location>
</feature>